<dbReference type="Proteomes" id="UP001585053">
    <property type="component" value="Unassembled WGS sequence"/>
</dbReference>
<feature type="coiled-coil region" evidence="1">
    <location>
        <begin position="3"/>
        <end position="30"/>
    </location>
</feature>
<name>A0ABV5DXI9_9ACTN</name>
<dbReference type="EMBL" id="JAYMRS010000005">
    <property type="protein sequence ID" value="MFB8769284.1"/>
    <property type="molecule type" value="Genomic_DNA"/>
</dbReference>
<comment type="caution">
    <text evidence="2">The sequence shown here is derived from an EMBL/GenBank/DDBJ whole genome shotgun (WGS) entry which is preliminary data.</text>
</comment>
<keyword evidence="3" id="KW-1185">Reference proteome</keyword>
<gene>
    <name evidence="2" type="ORF">VSQ78_16380</name>
</gene>
<evidence type="ECO:0000256" key="1">
    <source>
        <dbReference type="SAM" id="Coils"/>
    </source>
</evidence>
<evidence type="ECO:0000313" key="3">
    <source>
        <dbReference type="Proteomes" id="UP001585053"/>
    </source>
</evidence>
<dbReference type="RefSeq" id="WP_376737512.1">
    <property type="nucleotide sequence ID" value="NZ_JAYMRS010000005.1"/>
</dbReference>
<keyword evidence="1" id="KW-0175">Coiled coil</keyword>
<proteinExistence type="predicted"/>
<reference evidence="2 3" key="1">
    <citation type="submission" date="2024-01" db="EMBL/GenBank/DDBJ databases">
        <title>Genome mining of biosynthetic gene clusters to explore secondary metabolites of Streptomyces sp.</title>
        <authorList>
            <person name="Baig A."/>
            <person name="Ajitkumar Shintre N."/>
            <person name="Kumar H."/>
            <person name="Anbarasu A."/>
            <person name="Ramaiah S."/>
        </authorList>
    </citation>
    <scope>NUCLEOTIDE SEQUENCE [LARGE SCALE GENOMIC DNA]</scope>
    <source>
        <strain evidence="2 3">A01</strain>
    </source>
</reference>
<protein>
    <submittedName>
        <fullName evidence="2">DUF4913 domain-containing protein</fullName>
    </submittedName>
</protein>
<sequence length="170" mass="19578">MTVDPYEARVARLEQQVAELADELLALMAKASGATVSGRNADALCVWVEMPPDVAREHLERLQDWMSRVLVHHPRVVSVLHPCWYRHPAAVQMLLDVRRSWEYAYRHNPESPHLSIAWWQQDLPNLEHALARELNHCTGVRHDPDRIPVPLVDKTEVHRHLSQGPPHPHP</sequence>
<organism evidence="2 3">
    <name type="scientific">Nocardiopsis alba</name>
    <dbReference type="NCBI Taxonomy" id="53437"/>
    <lineage>
        <taxon>Bacteria</taxon>
        <taxon>Bacillati</taxon>
        <taxon>Actinomycetota</taxon>
        <taxon>Actinomycetes</taxon>
        <taxon>Streptosporangiales</taxon>
        <taxon>Nocardiopsidaceae</taxon>
        <taxon>Nocardiopsis</taxon>
    </lineage>
</organism>
<evidence type="ECO:0000313" key="2">
    <source>
        <dbReference type="EMBL" id="MFB8769284.1"/>
    </source>
</evidence>
<accession>A0ABV5DXI9</accession>